<feature type="chain" id="PRO_5008787345" evidence="1">
    <location>
        <begin position="26"/>
        <end position="183"/>
    </location>
</feature>
<evidence type="ECO:0000313" key="2">
    <source>
        <dbReference type="EMBL" id="ELT97263.1"/>
    </source>
</evidence>
<proteinExistence type="predicted"/>
<reference evidence="3" key="3">
    <citation type="submission" date="2015-06" db="UniProtKB">
        <authorList>
            <consortium name="EnsemblMetazoa"/>
        </authorList>
    </citation>
    <scope>IDENTIFICATION</scope>
</reference>
<reference evidence="4" key="1">
    <citation type="submission" date="2012-12" db="EMBL/GenBank/DDBJ databases">
        <authorList>
            <person name="Hellsten U."/>
            <person name="Grimwood J."/>
            <person name="Chapman J.A."/>
            <person name="Shapiro H."/>
            <person name="Aerts A."/>
            <person name="Otillar R.P."/>
            <person name="Terry A.Y."/>
            <person name="Boore J.L."/>
            <person name="Simakov O."/>
            <person name="Marletaz F."/>
            <person name="Cho S.-J."/>
            <person name="Edsinger-Gonzales E."/>
            <person name="Havlak P."/>
            <person name="Kuo D.-H."/>
            <person name="Larsson T."/>
            <person name="Lv J."/>
            <person name="Arendt D."/>
            <person name="Savage R."/>
            <person name="Osoegawa K."/>
            <person name="de Jong P."/>
            <person name="Lindberg D.R."/>
            <person name="Seaver E.C."/>
            <person name="Weisblat D.A."/>
            <person name="Putnam N.H."/>
            <person name="Grigoriev I.V."/>
            <person name="Rokhsar D.S."/>
        </authorList>
    </citation>
    <scope>NUCLEOTIDE SEQUENCE</scope>
    <source>
        <strain evidence="4">I ESC-2004</strain>
    </source>
</reference>
<feature type="signal peptide" evidence="1">
    <location>
        <begin position="1"/>
        <end position="25"/>
    </location>
</feature>
<gene>
    <name evidence="2" type="ORF">CAPTEDRAFT_208225</name>
</gene>
<dbReference type="Proteomes" id="UP000014760">
    <property type="component" value="Unassembled WGS sequence"/>
</dbReference>
<evidence type="ECO:0000313" key="4">
    <source>
        <dbReference type="Proteomes" id="UP000014760"/>
    </source>
</evidence>
<accession>R7TTM2</accession>
<dbReference type="HOGENOM" id="CLU_1476522_0_0_1"/>
<keyword evidence="1" id="KW-0732">Signal</keyword>
<dbReference type="AlphaFoldDB" id="R7TTM2"/>
<dbReference type="EMBL" id="KB308618">
    <property type="protein sequence ID" value="ELT97263.1"/>
    <property type="molecule type" value="Genomic_DNA"/>
</dbReference>
<evidence type="ECO:0000256" key="1">
    <source>
        <dbReference type="SAM" id="SignalP"/>
    </source>
</evidence>
<organism evidence="2">
    <name type="scientific">Capitella teleta</name>
    <name type="common">Polychaete worm</name>
    <dbReference type="NCBI Taxonomy" id="283909"/>
    <lineage>
        <taxon>Eukaryota</taxon>
        <taxon>Metazoa</taxon>
        <taxon>Spiralia</taxon>
        <taxon>Lophotrochozoa</taxon>
        <taxon>Annelida</taxon>
        <taxon>Polychaeta</taxon>
        <taxon>Sedentaria</taxon>
        <taxon>Scolecida</taxon>
        <taxon>Capitellidae</taxon>
        <taxon>Capitella</taxon>
    </lineage>
</organism>
<protein>
    <submittedName>
        <fullName evidence="2 3">Uncharacterized protein</fullName>
    </submittedName>
</protein>
<name>R7TTM2_CAPTE</name>
<evidence type="ECO:0000313" key="3">
    <source>
        <dbReference type="EnsemblMetazoa" id="CapteP208225"/>
    </source>
</evidence>
<dbReference type="EnsemblMetazoa" id="CapteT208225">
    <property type="protein sequence ID" value="CapteP208225"/>
    <property type="gene ID" value="CapteG208225"/>
</dbReference>
<sequence length="183" mass="20339">MASTFIMEIVFGFVLICCLASPVASKHLTPEQEMEILFGRGSVKVIPEGLGQGSTLPFPSKRRKSQSLECFKEMTQIMRKSYGNPCTRLVVMPPQCVLPEFPLLFWGKVNMQENEVLGEAHVFISCEDHGKLTCFPLKIDDGQSPYELSRVLAQPGCEQSMPCRDSARLPMMSLSIDNASCQS</sequence>
<reference evidence="2 4" key="2">
    <citation type="journal article" date="2013" name="Nature">
        <title>Insights into bilaterian evolution from three spiralian genomes.</title>
        <authorList>
            <person name="Simakov O."/>
            <person name="Marletaz F."/>
            <person name="Cho S.J."/>
            <person name="Edsinger-Gonzales E."/>
            <person name="Havlak P."/>
            <person name="Hellsten U."/>
            <person name="Kuo D.H."/>
            <person name="Larsson T."/>
            <person name="Lv J."/>
            <person name="Arendt D."/>
            <person name="Savage R."/>
            <person name="Osoegawa K."/>
            <person name="de Jong P."/>
            <person name="Grimwood J."/>
            <person name="Chapman J.A."/>
            <person name="Shapiro H."/>
            <person name="Aerts A."/>
            <person name="Otillar R.P."/>
            <person name="Terry A.Y."/>
            <person name="Boore J.L."/>
            <person name="Grigoriev I.V."/>
            <person name="Lindberg D.R."/>
            <person name="Seaver E.C."/>
            <person name="Weisblat D.A."/>
            <person name="Putnam N.H."/>
            <person name="Rokhsar D.S."/>
        </authorList>
    </citation>
    <scope>NUCLEOTIDE SEQUENCE</scope>
    <source>
        <strain evidence="2 4">I ESC-2004</strain>
    </source>
</reference>
<dbReference type="EMBL" id="AMQN01027666">
    <property type="status" value="NOT_ANNOTATED_CDS"/>
    <property type="molecule type" value="Genomic_DNA"/>
</dbReference>
<keyword evidence="4" id="KW-1185">Reference proteome</keyword>